<sequence length="172" mass="20035">MTLYSTFQKKTFQLIHCWTELRNCPKFSSTLEKKTRKSPLESPVASTSAQSQFIGTPAQESEERMERPMGKKAAKRLKKSEHDANDVEFITALTQVKDTVSKLSEARYEKIQQMIELEKERFKAAEEREKAREERDKRMYEMSILGIDTSTMEAPLAKYYKSLKADILKKRI</sequence>
<dbReference type="Pfam" id="PF14303">
    <property type="entry name" value="NAM-associated"/>
    <property type="match status" value="1"/>
</dbReference>
<dbReference type="EMBL" id="JAUIZM010000011">
    <property type="protein sequence ID" value="KAK1357350.1"/>
    <property type="molecule type" value="Genomic_DNA"/>
</dbReference>
<accession>A0AAD8GXY8</accession>
<proteinExistence type="predicted"/>
<dbReference type="PANTHER" id="PTHR45023">
    <property type="match status" value="1"/>
</dbReference>
<feature type="domain" description="No apical meristem-associated C-terminal" evidence="3">
    <location>
        <begin position="10"/>
        <end position="167"/>
    </location>
</feature>
<evidence type="ECO:0000256" key="1">
    <source>
        <dbReference type="SAM" id="Coils"/>
    </source>
</evidence>
<gene>
    <name evidence="4" type="ORF">POM88_050606</name>
</gene>
<dbReference type="PANTHER" id="PTHR45023:SF4">
    <property type="entry name" value="GLYCINE-RICH PROTEIN-RELATED"/>
    <property type="match status" value="1"/>
</dbReference>
<feature type="region of interest" description="Disordered" evidence="2">
    <location>
        <begin position="30"/>
        <end position="79"/>
    </location>
</feature>
<dbReference type="Proteomes" id="UP001237642">
    <property type="component" value="Unassembled WGS sequence"/>
</dbReference>
<evidence type="ECO:0000313" key="5">
    <source>
        <dbReference type="Proteomes" id="UP001237642"/>
    </source>
</evidence>
<feature type="compositionally biased region" description="Polar residues" evidence="2">
    <location>
        <begin position="44"/>
        <end position="54"/>
    </location>
</feature>
<evidence type="ECO:0000313" key="4">
    <source>
        <dbReference type="EMBL" id="KAK1357350.1"/>
    </source>
</evidence>
<keyword evidence="1" id="KW-0175">Coiled coil</keyword>
<keyword evidence="5" id="KW-1185">Reference proteome</keyword>
<reference evidence="4" key="1">
    <citation type="submission" date="2023-02" db="EMBL/GenBank/DDBJ databases">
        <title>Genome of toxic invasive species Heracleum sosnowskyi carries increased number of genes despite the absence of recent whole-genome duplications.</title>
        <authorList>
            <person name="Schelkunov M."/>
            <person name="Shtratnikova V."/>
            <person name="Makarenko M."/>
            <person name="Klepikova A."/>
            <person name="Omelchenko D."/>
            <person name="Novikova G."/>
            <person name="Obukhova E."/>
            <person name="Bogdanov V."/>
            <person name="Penin A."/>
            <person name="Logacheva M."/>
        </authorList>
    </citation>
    <scope>NUCLEOTIDE SEQUENCE</scope>
    <source>
        <strain evidence="4">Hsosn_3</strain>
        <tissue evidence="4">Leaf</tissue>
    </source>
</reference>
<dbReference type="AlphaFoldDB" id="A0AAD8GXY8"/>
<organism evidence="4 5">
    <name type="scientific">Heracleum sosnowskyi</name>
    <dbReference type="NCBI Taxonomy" id="360622"/>
    <lineage>
        <taxon>Eukaryota</taxon>
        <taxon>Viridiplantae</taxon>
        <taxon>Streptophyta</taxon>
        <taxon>Embryophyta</taxon>
        <taxon>Tracheophyta</taxon>
        <taxon>Spermatophyta</taxon>
        <taxon>Magnoliopsida</taxon>
        <taxon>eudicotyledons</taxon>
        <taxon>Gunneridae</taxon>
        <taxon>Pentapetalae</taxon>
        <taxon>asterids</taxon>
        <taxon>campanulids</taxon>
        <taxon>Apiales</taxon>
        <taxon>Apiaceae</taxon>
        <taxon>Apioideae</taxon>
        <taxon>apioid superclade</taxon>
        <taxon>Tordylieae</taxon>
        <taxon>Tordyliinae</taxon>
        <taxon>Heracleum</taxon>
    </lineage>
</organism>
<evidence type="ECO:0000259" key="3">
    <source>
        <dbReference type="Pfam" id="PF14303"/>
    </source>
</evidence>
<dbReference type="InterPro" id="IPR029466">
    <property type="entry name" value="NAM-associated_C"/>
</dbReference>
<feature type="coiled-coil region" evidence="1">
    <location>
        <begin position="108"/>
        <end position="137"/>
    </location>
</feature>
<evidence type="ECO:0000256" key="2">
    <source>
        <dbReference type="SAM" id="MobiDB-lite"/>
    </source>
</evidence>
<name>A0AAD8GXY8_9APIA</name>
<feature type="compositionally biased region" description="Basic residues" evidence="2">
    <location>
        <begin position="70"/>
        <end position="79"/>
    </location>
</feature>
<protein>
    <recommendedName>
        <fullName evidence="3">No apical meristem-associated C-terminal domain-containing protein</fullName>
    </recommendedName>
</protein>
<reference evidence="4" key="2">
    <citation type="submission" date="2023-05" db="EMBL/GenBank/DDBJ databases">
        <authorList>
            <person name="Schelkunov M.I."/>
        </authorList>
    </citation>
    <scope>NUCLEOTIDE SEQUENCE</scope>
    <source>
        <strain evidence="4">Hsosn_3</strain>
        <tissue evidence="4">Leaf</tissue>
    </source>
</reference>
<comment type="caution">
    <text evidence="4">The sequence shown here is derived from an EMBL/GenBank/DDBJ whole genome shotgun (WGS) entry which is preliminary data.</text>
</comment>